<feature type="region of interest" description="Disordered" evidence="1">
    <location>
        <begin position="1"/>
        <end position="29"/>
    </location>
</feature>
<feature type="region of interest" description="Disordered" evidence="1">
    <location>
        <begin position="102"/>
        <end position="136"/>
    </location>
</feature>
<comment type="caution">
    <text evidence="2">The sequence shown here is derived from an EMBL/GenBank/DDBJ whole genome shotgun (WGS) entry which is preliminary data.</text>
</comment>
<accession>A0AAD7SRD1</accession>
<evidence type="ECO:0000313" key="2">
    <source>
        <dbReference type="EMBL" id="KAJ8407375.1"/>
    </source>
</evidence>
<dbReference type="Proteomes" id="UP001221898">
    <property type="component" value="Unassembled WGS sequence"/>
</dbReference>
<gene>
    <name evidence="2" type="ORF">AAFF_G00279490</name>
</gene>
<proteinExistence type="predicted"/>
<keyword evidence="3" id="KW-1185">Reference proteome</keyword>
<feature type="compositionally biased region" description="Polar residues" evidence="1">
    <location>
        <begin position="117"/>
        <end position="128"/>
    </location>
</feature>
<evidence type="ECO:0000256" key="1">
    <source>
        <dbReference type="SAM" id="MobiDB-lite"/>
    </source>
</evidence>
<sequence>MMQLLALMGKPPQRKTKAEQASHQDECQEHLSPQLQKQRKLSGWFSLTPVYDARGPAESQCSMSSSLSPLPSGAFKTFRWTLPTHGILEPIYTAGFHRWRRGTKQAEPQLGSDSGPPGSTVSTFTWTSLPEEIRLA</sequence>
<feature type="compositionally biased region" description="Basic and acidic residues" evidence="1">
    <location>
        <begin position="16"/>
        <end position="29"/>
    </location>
</feature>
<dbReference type="AlphaFoldDB" id="A0AAD7SRD1"/>
<name>A0AAD7SRD1_9TELE</name>
<reference evidence="2" key="1">
    <citation type="journal article" date="2023" name="Science">
        <title>Genome structures resolve the early diversification of teleost fishes.</title>
        <authorList>
            <person name="Parey E."/>
            <person name="Louis A."/>
            <person name="Montfort J."/>
            <person name="Bouchez O."/>
            <person name="Roques C."/>
            <person name="Iampietro C."/>
            <person name="Lluch J."/>
            <person name="Castinel A."/>
            <person name="Donnadieu C."/>
            <person name="Desvignes T."/>
            <person name="Floi Bucao C."/>
            <person name="Jouanno E."/>
            <person name="Wen M."/>
            <person name="Mejri S."/>
            <person name="Dirks R."/>
            <person name="Jansen H."/>
            <person name="Henkel C."/>
            <person name="Chen W.J."/>
            <person name="Zahm M."/>
            <person name="Cabau C."/>
            <person name="Klopp C."/>
            <person name="Thompson A.W."/>
            <person name="Robinson-Rechavi M."/>
            <person name="Braasch I."/>
            <person name="Lecointre G."/>
            <person name="Bobe J."/>
            <person name="Postlethwait J.H."/>
            <person name="Berthelot C."/>
            <person name="Roest Crollius H."/>
            <person name="Guiguen Y."/>
        </authorList>
    </citation>
    <scope>NUCLEOTIDE SEQUENCE</scope>
    <source>
        <strain evidence="2">NC1722</strain>
    </source>
</reference>
<evidence type="ECO:0000313" key="3">
    <source>
        <dbReference type="Proteomes" id="UP001221898"/>
    </source>
</evidence>
<organism evidence="2 3">
    <name type="scientific">Aldrovandia affinis</name>
    <dbReference type="NCBI Taxonomy" id="143900"/>
    <lineage>
        <taxon>Eukaryota</taxon>
        <taxon>Metazoa</taxon>
        <taxon>Chordata</taxon>
        <taxon>Craniata</taxon>
        <taxon>Vertebrata</taxon>
        <taxon>Euteleostomi</taxon>
        <taxon>Actinopterygii</taxon>
        <taxon>Neopterygii</taxon>
        <taxon>Teleostei</taxon>
        <taxon>Notacanthiformes</taxon>
        <taxon>Halosauridae</taxon>
        <taxon>Aldrovandia</taxon>
    </lineage>
</organism>
<dbReference type="EMBL" id="JAINUG010000039">
    <property type="protein sequence ID" value="KAJ8407375.1"/>
    <property type="molecule type" value="Genomic_DNA"/>
</dbReference>
<protein>
    <submittedName>
        <fullName evidence="2">Uncharacterized protein</fullName>
    </submittedName>
</protein>